<dbReference type="GeneID" id="87961663"/>
<dbReference type="EMBL" id="JAFFHC010000006">
    <property type="protein sequence ID" value="KAK4671091.1"/>
    <property type="molecule type" value="Genomic_DNA"/>
</dbReference>
<sequence>MLTSAHAAPRRWPEQDTRTSDVDYTGPATGPVTAPTLLGTPDRTTERPCRHRVALIQRSGWMAGFATPIGQSNSLERRPYKPANQQSCSG</sequence>
<accession>A0ABR0HTH1</accession>
<protein>
    <submittedName>
        <fullName evidence="2">Uncharacterized protein</fullName>
    </submittedName>
</protein>
<dbReference type="RefSeq" id="XP_062797387.1">
    <property type="nucleotide sequence ID" value="XM_062940928.1"/>
</dbReference>
<feature type="compositionally biased region" description="Low complexity" evidence="1">
    <location>
        <begin position="25"/>
        <end position="36"/>
    </location>
</feature>
<proteinExistence type="predicted"/>
<reference evidence="2 3" key="1">
    <citation type="journal article" date="2023" name="bioRxiv">
        <title>High-quality genome assemblies of four members of thePodospora anserinaspecies complex.</title>
        <authorList>
            <person name="Ament-Velasquez S.L."/>
            <person name="Vogan A.A."/>
            <person name="Wallerman O."/>
            <person name="Hartmann F."/>
            <person name="Gautier V."/>
            <person name="Silar P."/>
            <person name="Giraud T."/>
            <person name="Johannesson H."/>
        </authorList>
    </citation>
    <scope>NUCLEOTIDE SEQUENCE [LARGE SCALE GENOMIC DNA]</scope>
    <source>
        <strain evidence="2 3">CBS 124.78</strain>
    </source>
</reference>
<feature type="compositionally biased region" description="Basic and acidic residues" evidence="1">
    <location>
        <begin position="11"/>
        <end position="21"/>
    </location>
</feature>
<feature type="region of interest" description="Disordered" evidence="1">
    <location>
        <begin position="68"/>
        <end position="90"/>
    </location>
</feature>
<evidence type="ECO:0000313" key="3">
    <source>
        <dbReference type="Proteomes" id="UP001323617"/>
    </source>
</evidence>
<comment type="caution">
    <text evidence="2">The sequence shown here is derived from an EMBL/GenBank/DDBJ whole genome shotgun (WGS) entry which is preliminary data.</text>
</comment>
<evidence type="ECO:0000256" key="1">
    <source>
        <dbReference type="SAM" id="MobiDB-lite"/>
    </source>
</evidence>
<name>A0ABR0HTH1_9PEZI</name>
<evidence type="ECO:0000313" key="2">
    <source>
        <dbReference type="EMBL" id="KAK4671091.1"/>
    </source>
</evidence>
<gene>
    <name evidence="2" type="ORF">QC764_0091690</name>
</gene>
<feature type="region of interest" description="Disordered" evidence="1">
    <location>
        <begin position="1"/>
        <end position="48"/>
    </location>
</feature>
<dbReference type="Proteomes" id="UP001323617">
    <property type="component" value="Unassembled WGS sequence"/>
</dbReference>
<organism evidence="2 3">
    <name type="scientific">Podospora pseudoanserina</name>
    <dbReference type="NCBI Taxonomy" id="2609844"/>
    <lineage>
        <taxon>Eukaryota</taxon>
        <taxon>Fungi</taxon>
        <taxon>Dikarya</taxon>
        <taxon>Ascomycota</taxon>
        <taxon>Pezizomycotina</taxon>
        <taxon>Sordariomycetes</taxon>
        <taxon>Sordariomycetidae</taxon>
        <taxon>Sordariales</taxon>
        <taxon>Podosporaceae</taxon>
        <taxon>Podospora</taxon>
    </lineage>
</organism>
<keyword evidence="3" id="KW-1185">Reference proteome</keyword>